<evidence type="ECO:0000256" key="1">
    <source>
        <dbReference type="SAM" id="Phobius"/>
    </source>
</evidence>
<feature type="transmembrane region" description="Helical" evidence="1">
    <location>
        <begin position="12"/>
        <end position="32"/>
    </location>
</feature>
<evidence type="ECO:0000313" key="2">
    <source>
        <dbReference type="EMBL" id="BBD91197.1"/>
    </source>
</evidence>
<accession>A0ABM7FRX7</accession>
<feature type="transmembrane region" description="Helical" evidence="1">
    <location>
        <begin position="160"/>
        <end position="181"/>
    </location>
</feature>
<dbReference type="RefSeq" id="WP_002444943.1">
    <property type="nucleotide sequence ID" value="NZ_AP018585.1"/>
</dbReference>
<reference evidence="2 3" key="1">
    <citation type="submission" date="2018-05" db="EMBL/GenBank/DDBJ databases">
        <title>Complete genome sequencing of three human clinical isolates of Staphylococcus caprae reveals virulence factors similar to those of S. epidermidis and S. capitis.</title>
        <authorList>
            <person name="Watanabe S."/>
            <person name="Cui L."/>
        </authorList>
    </citation>
    <scope>NUCLEOTIDE SEQUENCE [LARGE SCALE GENOMIC DNA]</scope>
    <source>
        <strain evidence="2 3">JMUB590</strain>
    </source>
</reference>
<proteinExistence type="predicted"/>
<protein>
    <recommendedName>
        <fullName evidence="4">Trep_Strep domain-containing protein</fullName>
    </recommendedName>
</protein>
<sequence length="193" mass="21886">MRKLKFMQLADFITVGVYTAIYFCVIFATSMIGVVPILYIFLSIIVALIGGIPFILFLSKVKRFGMITLMSIIIGVITSLTGYSFLLLLFAIVFGLISDLLFNTLKVSKISYILTYTIYNFWMMGYYYPLFINSEKFFEYTRQTNGHEYASQLKNFFPSWAFIAIIVSTAIAAIIGGIIGIKMLQKHFNKAGI</sequence>
<dbReference type="Pfam" id="PF09605">
    <property type="entry name" value="Trep_Strep"/>
    <property type="match status" value="1"/>
</dbReference>
<evidence type="ECO:0008006" key="4">
    <source>
        <dbReference type="Google" id="ProtNLM"/>
    </source>
</evidence>
<organism evidence="2 3">
    <name type="scientific">Staphylococcus caprae</name>
    <dbReference type="NCBI Taxonomy" id="29380"/>
    <lineage>
        <taxon>Bacteria</taxon>
        <taxon>Bacillati</taxon>
        <taxon>Bacillota</taxon>
        <taxon>Bacilli</taxon>
        <taxon>Bacillales</taxon>
        <taxon>Staphylococcaceae</taxon>
        <taxon>Staphylococcus</taxon>
    </lineage>
</organism>
<name>A0ABM7FRX7_9STAP</name>
<keyword evidence="1" id="KW-0472">Membrane</keyword>
<evidence type="ECO:0000313" key="3">
    <source>
        <dbReference type="Proteomes" id="UP000274772"/>
    </source>
</evidence>
<keyword evidence="1" id="KW-1133">Transmembrane helix</keyword>
<keyword evidence="1" id="KW-0812">Transmembrane</keyword>
<gene>
    <name evidence="2" type="ORF">JMUB590_0087</name>
</gene>
<dbReference type="InterPro" id="IPR011733">
    <property type="entry name" value="CHP02185_IM"/>
</dbReference>
<feature type="transmembrane region" description="Helical" evidence="1">
    <location>
        <begin position="38"/>
        <end position="57"/>
    </location>
</feature>
<dbReference type="Proteomes" id="UP000274772">
    <property type="component" value="Chromosome"/>
</dbReference>
<dbReference type="NCBIfam" id="TIGR02185">
    <property type="entry name" value="Trep_Strep"/>
    <property type="match status" value="1"/>
</dbReference>
<feature type="transmembrane region" description="Helical" evidence="1">
    <location>
        <begin position="110"/>
        <end position="128"/>
    </location>
</feature>
<keyword evidence="3" id="KW-1185">Reference proteome</keyword>
<dbReference type="GeneID" id="58049873"/>
<dbReference type="EMBL" id="AP018586">
    <property type="protein sequence ID" value="BBD91197.1"/>
    <property type="molecule type" value="Genomic_DNA"/>
</dbReference>